<evidence type="ECO:0000313" key="9">
    <source>
        <dbReference type="Proteomes" id="UP001314170"/>
    </source>
</evidence>
<dbReference type="CDD" id="cd03784">
    <property type="entry name" value="GT1_Gtf-like"/>
    <property type="match status" value="1"/>
</dbReference>
<sequence length="421" mass="46739">MVDILPWNMVLVPNGVDVGKMIHGSPSNGIISSCMAMIYINIRAIDDIFQASPGNFKQAMEVAVKETGKDFTCIMSDAFLWFAADMAQELHVPWVPLWTSGPRSLLLVLEIDLVRQKIGCIINDKVKEKSFVGVKSKTEQLVDFLPGFSQIHIADIPENIISDSNGSEFSAMLHKMGLTLPRAAAVALNSFEELDPDVANLFKSRLPKFLYIGPFALASPDPFMSDSQGCLEWLDKQKQGSVVYISFGSVIKLPPQEFPELAEALEECKLPFLWSFRGNPEEELPKGFLERTKERGKVVSWTPQAKVLQNKATGVFMTHCGWNSVLESIIGCVPMICMPFFGDQTMSKRKVEAVWGTGIGMEGGRITKQVVMKALKLILSTDEGYKMRKKLEYLQGLVLDAVESNGSSTKNFETLVELVNK</sequence>
<reference evidence="8 9" key="1">
    <citation type="submission" date="2024-01" db="EMBL/GenBank/DDBJ databases">
        <authorList>
            <person name="Waweru B."/>
        </authorList>
    </citation>
    <scope>NUCLEOTIDE SEQUENCE [LARGE SCALE GENOMIC DNA]</scope>
</reference>
<dbReference type="Proteomes" id="UP001314170">
    <property type="component" value="Unassembled WGS sequence"/>
</dbReference>
<evidence type="ECO:0000256" key="5">
    <source>
        <dbReference type="ARBA" id="ARBA00047606"/>
    </source>
</evidence>
<dbReference type="SUPFAM" id="SSF53756">
    <property type="entry name" value="UDP-Glycosyltransferase/glycogen phosphorylase"/>
    <property type="match status" value="1"/>
</dbReference>
<organism evidence="8 9">
    <name type="scientific">Dovyalis caffra</name>
    <dbReference type="NCBI Taxonomy" id="77055"/>
    <lineage>
        <taxon>Eukaryota</taxon>
        <taxon>Viridiplantae</taxon>
        <taxon>Streptophyta</taxon>
        <taxon>Embryophyta</taxon>
        <taxon>Tracheophyta</taxon>
        <taxon>Spermatophyta</taxon>
        <taxon>Magnoliopsida</taxon>
        <taxon>eudicotyledons</taxon>
        <taxon>Gunneridae</taxon>
        <taxon>Pentapetalae</taxon>
        <taxon>rosids</taxon>
        <taxon>fabids</taxon>
        <taxon>Malpighiales</taxon>
        <taxon>Salicaceae</taxon>
        <taxon>Flacourtieae</taxon>
        <taxon>Dovyalis</taxon>
    </lineage>
</organism>
<dbReference type="InterPro" id="IPR002213">
    <property type="entry name" value="UDP_glucos_trans"/>
</dbReference>
<evidence type="ECO:0000256" key="2">
    <source>
        <dbReference type="ARBA" id="ARBA00009995"/>
    </source>
</evidence>
<dbReference type="GO" id="GO:0080043">
    <property type="term" value="F:quercetin 3-O-glucosyltransferase activity"/>
    <property type="evidence" value="ECO:0007669"/>
    <property type="project" value="TreeGrafter"/>
</dbReference>
<dbReference type="EC" id="2.4.1.-" evidence="7"/>
<name>A0AAV1S3U6_9ROSI</name>
<dbReference type="PANTHER" id="PTHR11926:SF1560">
    <property type="entry name" value="UDP-GLYCOSYLTRANSFERASE 74E1-RELATED"/>
    <property type="match status" value="1"/>
</dbReference>
<dbReference type="GO" id="GO:0080044">
    <property type="term" value="F:quercetin 7-O-glucosyltransferase activity"/>
    <property type="evidence" value="ECO:0007669"/>
    <property type="project" value="TreeGrafter"/>
</dbReference>
<gene>
    <name evidence="8" type="ORF">DCAF_LOCUS17853</name>
</gene>
<keyword evidence="4 6" id="KW-0808">Transferase</keyword>
<dbReference type="GO" id="GO:0047213">
    <property type="term" value="F:anthocyanidin 3-O-glucosyltransferase activity"/>
    <property type="evidence" value="ECO:0007669"/>
    <property type="project" value="UniProtKB-EC"/>
</dbReference>
<evidence type="ECO:0000256" key="7">
    <source>
        <dbReference type="RuleBase" id="RU362057"/>
    </source>
</evidence>
<comment type="similarity">
    <text evidence="2 6">Belongs to the UDP-glycosyltransferase family.</text>
</comment>
<dbReference type="PROSITE" id="PS00375">
    <property type="entry name" value="UDPGT"/>
    <property type="match status" value="1"/>
</dbReference>
<dbReference type="FunFam" id="3.40.50.2000:FF:000091">
    <property type="entry name" value="Glycosyltransferase"/>
    <property type="match status" value="1"/>
</dbReference>
<comment type="catalytic activity">
    <reaction evidence="5">
        <text>an anthocyanidin + UDP-alpha-D-glucose + H(+) = an anthocyanidin 3-O-beta-D-glucoside + UDP</text>
        <dbReference type="Rhea" id="RHEA:20093"/>
        <dbReference type="ChEBI" id="CHEBI:15378"/>
        <dbReference type="ChEBI" id="CHEBI:16307"/>
        <dbReference type="ChEBI" id="CHEBI:58223"/>
        <dbReference type="ChEBI" id="CHEBI:58885"/>
        <dbReference type="ChEBI" id="CHEBI:143576"/>
        <dbReference type="EC" id="2.4.1.115"/>
    </reaction>
</comment>
<evidence type="ECO:0000256" key="4">
    <source>
        <dbReference type="ARBA" id="ARBA00022679"/>
    </source>
</evidence>
<proteinExistence type="inferred from homology"/>
<dbReference type="AlphaFoldDB" id="A0AAV1S3U6"/>
<comment type="caution">
    <text evidence="8">The sequence shown here is derived from an EMBL/GenBank/DDBJ whole genome shotgun (WGS) entry which is preliminary data.</text>
</comment>
<dbReference type="Pfam" id="PF00201">
    <property type="entry name" value="UDPGT"/>
    <property type="match status" value="1"/>
</dbReference>
<comment type="pathway">
    <text evidence="1">Pigment biosynthesis; anthocyanin biosynthesis.</text>
</comment>
<protein>
    <recommendedName>
        <fullName evidence="7">Glycosyltransferase</fullName>
        <ecNumber evidence="7">2.4.1.-</ecNumber>
    </recommendedName>
</protein>
<keyword evidence="3 6" id="KW-0328">Glycosyltransferase</keyword>
<keyword evidence="9" id="KW-1185">Reference proteome</keyword>
<accession>A0AAV1S3U6</accession>
<dbReference type="Gene3D" id="3.40.50.2000">
    <property type="entry name" value="Glycogen Phosphorylase B"/>
    <property type="match status" value="2"/>
</dbReference>
<evidence type="ECO:0000313" key="8">
    <source>
        <dbReference type="EMBL" id="CAK7344580.1"/>
    </source>
</evidence>
<evidence type="ECO:0000256" key="1">
    <source>
        <dbReference type="ARBA" id="ARBA00004935"/>
    </source>
</evidence>
<dbReference type="InterPro" id="IPR035595">
    <property type="entry name" value="UDP_glycos_trans_CS"/>
</dbReference>
<dbReference type="PANTHER" id="PTHR11926">
    <property type="entry name" value="GLUCOSYL/GLUCURONOSYL TRANSFERASES"/>
    <property type="match status" value="1"/>
</dbReference>
<evidence type="ECO:0000256" key="6">
    <source>
        <dbReference type="RuleBase" id="RU003718"/>
    </source>
</evidence>
<dbReference type="EMBL" id="CAWUPB010001164">
    <property type="protein sequence ID" value="CAK7344580.1"/>
    <property type="molecule type" value="Genomic_DNA"/>
</dbReference>
<evidence type="ECO:0000256" key="3">
    <source>
        <dbReference type="ARBA" id="ARBA00022676"/>
    </source>
</evidence>